<dbReference type="Proteomes" id="UP000291343">
    <property type="component" value="Unassembled WGS sequence"/>
</dbReference>
<keyword evidence="2" id="KW-1185">Reference proteome</keyword>
<dbReference type="InParanoid" id="A0A482XSR2"/>
<dbReference type="EMBL" id="QKKF02000377">
    <property type="protein sequence ID" value="RZF49165.1"/>
    <property type="molecule type" value="Genomic_DNA"/>
</dbReference>
<dbReference type="AlphaFoldDB" id="A0A482XSR2"/>
<name>A0A482XSR2_LAOST</name>
<sequence length="104" mass="11794">MGHVISDSGWPVEGRRRLIGRSLVRTSLCVCDSSSAADRIKQRRCPIRKWLYGDDLLPQLAATILTRWRPDRSTTKSTAIIDFHSAPQNNLVIESRLPLHRSTN</sequence>
<proteinExistence type="predicted"/>
<comment type="caution">
    <text evidence="1">The sequence shown here is derived from an EMBL/GenBank/DDBJ whole genome shotgun (WGS) entry which is preliminary data.</text>
</comment>
<evidence type="ECO:0000313" key="1">
    <source>
        <dbReference type="EMBL" id="RZF49165.1"/>
    </source>
</evidence>
<accession>A0A482XSR2</accession>
<gene>
    <name evidence="1" type="ORF">LSTR_LSTR008451</name>
</gene>
<evidence type="ECO:0000313" key="2">
    <source>
        <dbReference type="Proteomes" id="UP000291343"/>
    </source>
</evidence>
<protein>
    <submittedName>
        <fullName evidence="1">Uncharacterized protein</fullName>
    </submittedName>
</protein>
<organism evidence="1 2">
    <name type="scientific">Laodelphax striatellus</name>
    <name type="common">Small brown planthopper</name>
    <name type="synonym">Delphax striatella</name>
    <dbReference type="NCBI Taxonomy" id="195883"/>
    <lineage>
        <taxon>Eukaryota</taxon>
        <taxon>Metazoa</taxon>
        <taxon>Ecdysozoa</taxon>
        <taxon>Arthropoda</taxon>
        <taxon>Hexapoda</taxon>
        <taxon>Insecta</taxon>
        <taxon>Pterygota</taxon>
        <taxon>Neoptera</taxon>
        <taxon>Paraneoptera</taxon>
        <taxon>Hemiptera</taxon>
        <taxon>Auchenorrhyncha</taxon>
        <taxon>Fulgoroidea</taxon>
        <taxon>Delphacidae</taxon>
        <taxon>Criomorphinae</taxon>
        <taxon>Laodelphax</taxon>
    </lineage>
</organism>
<reference evidence="1 2" key="1">
    <citation type="journal article" date="2017" name="Gigascience">
        <title>Genome sequence of the small brown planthopper, Laodelphax striatellus.</title>
        <authorList>
            <person name="Zhu J."/>
            <person name="Jiang F."/>
            <person name="Wang X."/>
            <person name="Yang P."/>
            <person name="Bao Y."/>
            <person name="Zhao W."/>
            <person name="Wang W."/>
            <person name="Lu H."/>
            <person name="Wang Q."/>
            <person name="Cui N."/>
            <person name="Li J."/>
            <person name="Chen X."/>
            <person name="Luo L."/>
            <person name="Yu J."/>
            <person name="Kang L."/>
            <person name="Cui F."/>
        </authorList>
    </citation>
    <scope>NUCLEOTIDE SEQUENCE [LARGE SCALE GENOMIC DNA]</scope>
    <source>
        <strain evidence="1">Lst14</strain>
    </source>
</reference>